<dbReference type="Proteomes" id="UP000010552">
    <property type="component" value="Unassembled WGS sequence"/>
</dbReference>
<proteinExistence type="predicted"/>
<evidence type="ECO:0000313" key="3">
    <source>
        <dbReference type="Proteomes" id="UP000010552"/>
    </source>
</evidence>
<feature type="region of interest" description="Disordered" evidence="1">
    <location>
        <begin position="1"/>
        <end position="20"/>
    </location>
</feature>
<organism evidence="2 3">
    <name type="scientific">Pteropus alecto</name>
    <name type="common">Black flying fox</name>
    <dbReference type="NCBI Taxonomy" id="9402"/>
    <lineage>
        <taxon>Eukaryota</taxon>
        <taxon>Metazoa</taxon>
        <taxon>Chordata</taxon>
        <taxon>Craniata</taxon>
        <taxon>Vertebrata</taxon>
        <taxon>Euteleostomi</taxon>
        <taxon>Mammalia</taxon>
        <taxon>Eutheria</taxon>
        <taxon>Laurasiatheria</taxon>
        <taxon>Chiroptera</taxon>
        <taxon>Yinpterochiroptera</taxon>
        <taxon>Pteropodoidea</taxon>
        <taxon>Pteropodidae</taxon>
        <taxon>Pteropodinae</taxon>
        <taxon>Pteropus</taxon>
    </lineage>
</organism>
<protein>
    <submittedName>
        <fullName evidence="2">Uncharacterized protein</fullName>
    </submittedName>
</protein>
<evidence type="ECO:0000256" key="1">
    <source>
        <dbReference type="SAM" id="MobiDB-lite"/>
    </source>
</evidence>
<feature type="compositionally biased region" description="Basic and acidic residues" evidence="1">
    <location>
        <begin position="7"/>
        <end position="20"/>
    </location>
</feature>
<gene>
    <name evidence="2" type="ORF">PAL_GLEAN10003500</name>
</gene>
<sequence>MQCRQCRQKDSGWRDGKTSDVHEVSLSTIRETPSAFQSPHTATQTGFTWQLPCIPCQATLLSLRAEASDVLGDPGQVATPFCAPVSSSLKQRDPPGPSVLRDDGPSVVRVLFTFTCGLHGHFPGESTGPAVAAKI</sequence>
<evidence type="ECO:0000313" key="2">
    <source>
        <dbReference type="EMBL" id="ELK03397.1"/>
    </source>
</evidence>
<keyword evidence="3" id="KW-1185">Reference proteome</keyword>
<dbReference type="InParanoid" id="L5JWJ6"/>
<accession>L5JWJ6</accession>
<reference evidence="3" key="1">
    <citation type="journal article" date="2013" name="Science">
        <title>Comparative analysis of bat genomes provides insight into the evolution of flight and immunity.</title>
        <authorList>
            <person name="Zhang G."/>
            <person name="Cowled C."/>
            <person name="Shi Z."/>
            <person name="Huang Z."/>
            <person name="Bishop-Lilly K.A."/>
            <person name="Fang X."/>
            <person name="Wynne J.W."/>
            <person name="Xiong Z."/>
            <person name="Baker M.L."/>
            <person name="Zhao W."/>
            <person name="Tachedjian M."/>
            <person name="Zhu Y."/>
            <person name="Zhou P."/>
            <person name="Jiang X."/>
            <person name="Ng J."/>
            <person name="Yang L."/>
            <person name="Wu L."/>
            <person name="Xiao J."/>
            <person name="Feng Y."/>
            <person name="Chen Y."/>
            <person name="Sun X."/>
            <person name="Zhang Y."/>
            <person name="Marsh G.A."/>
            <person name="Crameri G."/>
            <person name="Broder C.C."/>
            <person name="Frey K.G."/>
            <person name="Wang L.F."/>
            <person name="Wang J."/>
        </authorList>
    </citation>
    <scope>NUCLEOTIDE SEQUENCE [LARGE SCALE GENOMIC DNA]</scope>
</reference>
<name>L5JWJ6_PTEAL</name>
<dbReference type="EMBL" id="KB031095">
    <property type="protein sequence ID" value="ELK03397.1"/>
    <property type="molecule type" value="Genomic_DNA"/>
</dbReference>
<dbReference type="AlphaFoldDB" id="L5JWJ6"/>